<keyword evidence="2 4" id="KW-0012">Acyltransferase</keyword>
<evidence type="ECO:0000259" key="3">
    <source>
        <dbReference type="PROSITE" id="PS51186"/>
    </source>
</evidence>
<organism evidence="4 5">
    <name type="scientific">Streptomyces polyrhachis</name>
    <dbReference type="NCBI Taxonomy" id="1282885"/>
    <lineage>
        <taxon>Bacteria</taxon>
        <taxon>Bacillati</taxon>
        <taxon>Actinomycetota</taxon>
        <taxon>Actinomycetes</taxon>
        <taxon>Kitasatosporales</taxon>
        <taxon>Streptomycetaceae</taxon>
        <taxon>Streptomyces</taxon>
    </lineage>
</organism>
<dbReference type="EC" id="2.3.-.-" evidence="4"/>
<dbReference type="InterPro" id="IPR000182">
    <property type="entry name" value="GNAT_dom"/>
</dbReference>
<dbReference type="EMBL" id="JBHSZO010000019">
    <property type="protein sequence ID" value="MFC7219217.1"/>
    <property type="molecule type" value="Genomic_DNA"/>
</dbReference>
<reference evidence="5" key="1">
    <citation type="journal article" date="2019" name="Int. J. Syst. Evol. Microbiol.">
        <title>The Global Catalogue of Microorganisms (GCM) 10K type strain sequencing project: providing services to taxonomists for standard genome sequencing and annotation.</title>
        <authorList>
            <consortium name="The Broad Institute Genomics Platform"/>
            <consortium name="The Broad Institute Genome Sequencing Center for Infectious Disease"/>
            <person name="Wu L."/>
            <person name="Ma J."/>
        </authorList>
    </citation>
    <scope>NUCLEOTIDE SEQUENCE [LARGE SCALE GENOMIC DNA]</scope>
    <source>
        <strain evidence="5">CGMCC 1.13681</strain>
    </source>
</reference>
<dbReference type="RefSeq" id="WP_386414785.1">
    <property type="nucleotide sequence ID" value="NZ_JBHSZO010000019.1"/>
</dbReference>
<accession>A0ABW2GF32</accession>
<evidence type="ECO:0000256" key="2">
    <source>
        <dbReference type="ARBA" id="ARBA00023315"/>
    </source>
</evidence>
<evidence type="ECO:0000256" key="1">
    <source>
        <dbReference type="ARBA" id="ARBA00022679"/>
    </source>
</evidence>
<keyword evidence="1 4" id="KW-0808">Transferase</keyword>
<dbReference type="Pfam" id="PF00583">
    <property type="entry name" value="Acetyltransf_1"/>
    <property type="match status" value="1"/>
</dbReference>
<comment type="caution">
    <text evidence="4">The sequence shown here is derived from an EMBL/GenBank/DDBJ whole genome shotgun (WGS) entry which is preliminary data.</text>
</comment>
<dbReference type="CDD" id="cd04301">
    <property type="entry name" value="NAT_SF"/>
    <property type="match status" value="1"/>
</dbReference>
<evidence type="ECO:0000313" key="4">
    <source>
        <dbReference type="EMBL" id="MFC7219217.1"/>
    </source>
</evidence>
<protein>
    <submittedName>
        <fullName evidence="4">GNAT family N-acetyltransferase</fullName>
        <ecNumber evidence="4">2.3.-.-</ecNumber>
    </submittedName>
</protein>
<dbReference type="PANTHER" id="PTHR43877">
    <property type="entry name" value="AMINOALKYLPHOSPHONATE N-ACETYLTRANSFERASE-RELATED-RELATED"/>
    <property type="match status" value="1"/>
</dbReference>
<keyword evidence="5" id="KW-1185">Reference proteome</keyword>
<evidence type="ECO:0000313" key="5">
    <source>
        <dbReference type="Proteomes" id="UP001596413"/>
    </source>
</evidence>
<sequence length="138" mass="15123">MEIRRITRARDVEAAGHLFDEPPLPEATGKFLADERHHLLIAYVDGAPVGMVTGVEMTHPDKGTEVFLYELGVEEPFRNRGIGRSLVAALAEVARERGCYGMWTVTDEGNPAALSTYRRAAGVPEAGQVALVWDFEKG</sequence>
<dbReference type="PROSITE" id="PS51186">
    <property type="entry name" value="GNAT"/>
    <property type="match status" value="1"/>
</dbReference>
<dbReference type="SUPFAM" id="SSF55729">
    <property type="entry name" value="Acyl-CoA N-acyltransferases (Nat)"/>
    <property type="match status" value="1"/>
</dbReference>
<dbReference type="InterPro" id="IPR050832">
    <property type="entry name" value="Bact_Acetyltransf"/>
</dbReference>
<proteinExistence type="predicted"/>
<gene>
    <name evidence="4" type="ORF">ACFQLX_13720</name>
</gene>
<dbReference type="InterPro" id="IPR016181">
    <property type="entry name" value="Acyl_CoA_acyltransferase"/>
</dbReference>
<dbReference type="Gene3D" id="3.40.630.30">
    <property type="match status" value="1"/>
</dbReference>
<dbReference type="Proteomes" id="UP001596413">
    <property type="component" value="Unassembled WGS sequence"/>
</dbReference>
<name>A0ABW2GF32_9ACTN</name>
<feature type="domain" description="N-acetyltransferase" evidence="3">
    <location>
        <begin position="1"/>
        <end position="138"/>
    </location>
</feature>
<dbReference type="GO" id="GO:0016746">
    <property type="term" value="F:acyltransferase activity"/>
    <property type="evidence" value="ECO:0007669"/>
    <property type="project" value="UniProtKB-KW"/>
</dbReference>